<keyword evidence="3" id="KW-0732">Signal</keyword>
<evidence type="ECO:0000259" key="4">
    <source>
        <dbReference type="PROSITE" id="PS50835"/>
    </source>
</evidence>
<dbReference type="InterPro" id="IPR007110">
    <property type="entry name" value="Ig-like_dom"/>
</dbReference>
<dbReference type="PROSITE" id="PS50835">
    <property type="entry name" value="IG_LIKE"/>
    <property type="match status" value="1"/>
</dbReference>
<proteinExistence type="predicted"/>
<dbReference type="PANTHER" id="PTHR46013">
    <property type="entry name" value="VASCULAR CELL ADHESION MOLECULE 1"/>
    <property type="match status" value="1"/>
</dbReference>
<name>A0AAZ3NQX3_ONCTS</name>
<keyword evidence="2" id="KW-1133">Transmembrane helix</keyword>
<keyword evidence="2" id="KW-0812">Transmembrane</keyword>
<dbReference type="SUPFAM" id="SSF48726">
    <property type="entry name" value="Immunoglobulin"/>
    <property type="match status" value="2"/>
</dbReference>
<feature type="chain" id="PRO_5044278746" description="Ig-like domain-containing protein" evidence="3">
    <location>
        <begin position="23"/>
        <end position="330"/>
    </location>
</feature>
<feature type="region of interest" description="Disordered" evidence="1">
    <location>
        <begin position="239"/>
        <end position="262"/>
    </location>
</feature>
<reference evidence="5" key="3">
    <citation type="submission" date="2025-09" db="UniProtKB">
        <authorList>
            <consortium name="Ensembl"/>
        </authorList>
    </citation>
    <scope>IDENTIFICATION</scope>
</reference>
<dbReference type="InterPro" id="IPR013783">
    <property type="entry name" value="Ig-like_fold"/>
</dbReference>
<reference evidence="5" key="2">
    <citation type="submission" date="2025-08" db="UniProtKB">
        <authorList>
            <consortium name="Ensembl"/>
        </authorList>
    </citation>
    <scope>IDENTIFICATION</scope>
</reference>
<dbReference type="InterPro" id="IPR036179">
    <property type="entry name" value="Ig-like_dom_sf"/>
</dbReference>
<reference evidence="6" key="1">
    <citation type="journal article" date="2018" name="PLoS ONE">
        <title>Chinook salmon (Oncorhynchus tshawytscha) genome and transcriptome.</title>
        <authorList>
            <person name="Christensen K.A."/>
            <person name="Leong J.S."/>
            <person name="Sakhrani D."/>
            <person name="Biagi C.A."/>
            <person name="Minkley D.R."/>
            <person name="Withler R.E."/>
            <person name="Rondeau E.B."/>
            <person name="Koop B.F."/>
            <person name="Devlin R.H."/>
        </authorList>
    </citation>
    <scope>NUCLEOTIDE SEQUENCE [LARGE SCALE GENOMIC DNA]</scope>
</reference>
<dbReference type="PANTHER" id="PTHR46013:SF4">
    <property type="entry name" value="B-CELL RECEPTOR CD22-RELATED"/>
    <property type="match status" value="1"/>
</dbReference>
<sequence length="330" mass="36503">MSLRTAGSVLVVFLWSLAVVLGQDGWSVTYTPQSICALKGSTVKLTCSFRYPRGHKVTSTFWFTKIETEDLGQNPEYAGRLEYHGDKKKDCTLKITDLRERDSAMYKFRFITDQEVGTFTGKLGVTLSVTGLQVKVTGGHQDKTLTCITTCTLTDNPTYIWYKNGQHLDESTSPQYKDPVSSNYEDTYSCAVKGHEDLHSPAVWKQTSVLTAAVGITVVLVLILCFSGLMWFRKAASKSPSDTRDTADDGQGDSSPVFDNISGMAMTPTAAQTAATDDQDDVHYTSVHFSRSKNQEVPLYSTVQLPQPQKQDEDVHYAAVKFNLPSAATW</sequence>
<feature type="transmembrane region" description="Helical" evidence="2">
    <location>
        <begin position="209"/>
        <end position="232"/>
    </location>
</feature>
<gene>
    <name evidence="5" type="primary">LOC121843548</name>
</gene>
<keyword evidence="6" id="KW-1185">Reference proteome</keyword>
<accession>A0AAZ3NQX3</accession>
<dbReference type="Gene3D" id="2.60.40.10">
    <property type="entry name" value="Immunoglobulins"/>
    <property type="match status" value="2"/>
</dbReference>
<evidence type="ECO:0000313" key="6">
    <source>
        <dbReference type="Proteomes" id="UP000694402"/>
    </source>
</evidence>
<organism evidence="5 6">
    <name type="scientific">Oncorhynchus tshawytscha</name>
    <name type="common">Chinook salmon</name>
    <name type="synonym">Salmo tshawytscha</name>
    <dbReference type="NCBI Taxonomy" id="74940"/>
    <lineage>
        <taxon>Eukaryota</taxon>
        <taxon>Metazoa</taxon>
        <taxon>Chordata</taxon>
        <taxon>Craniata</taxon>
        <taxon>Vertebrata</taxon>
        <taxon>Euteleostomi</taxon>
        <taxon>Actinopterygii</taxon>
        <taxon>Neopterygii</taxon>
        <taxon>Teleostei</taxon>
        <taxon>Protacanthopterygii</taxon>
        <taxon>Salmoniformes</taxon>
        <taxon>Salmonidae</taxon>
        <taxon>Salmoninae</taxon>
        <taxon>Oncorhynchus</taxon>
    </lineage>
</organism>
<dbReference type="SMART" id="SM00409">
    <property type="entry name" value="IG"/>
    <property type="match status" value="2"/>
</dbReference>
<dbReference type="Ensembl" id="ENSOTST00005190468.1">
    <property type="protein sequence ID" value="ENSOTSP00005106852.1"/>
    <property type="gene ID" value="ENSOTSG00005066981.1"/>
</dbReference>
<keyword evidence="2" id="KW-0472">Membrane</keyword>
<feature type="signal peptide" evidence="3">
    <location>
        <begin position="1"/>
        <end position="22"/>
    </location>
</feature>
<dbReference type="Proteomes" id="UP000694402">
    <property type="component" value="Unassembled WGS sequence"/>
</dbReference>
<dbReference type="InterPro" id="IPR003599">
    <property type="entry name" value="Ig_sub"/>
</dbReference>
<evidence type="ECO:0000256" key="1">
    <source>
        <dbReference type="SAM" id="MobiDB-lite"/>
    </source>
</evidence>
<evidence type="ECO:0000313" key="5">
    <source>
        <dbReference type="Ensembl" id="ENSOTSP00005106852.1"/>
    </source>
</evidence>
<dbReference type="Pfam" id="PF24518">
    <property type="entry name" value="Ig_CD22"/>
    <property type="match status" value="1"/>
</dbReference>
<dbReference type="InterPro" id="IPR056386">
    <property type="entry name" value="Ig_CD22"/>
</dbReference>
<protein>
    <recommendedName>
        <fullName evidence="4">Ig-like domain-containing protein</fullName>
    </recommendedName>
</protein>
<evidence type="ECO:0000256" key="3">
    <source>
        <dbReference type="SAM" id="SignalP"/>
    </source>
</evidence>
<evidence type="ECO:0000256" key="2">
    <source>
        <dbReference type="SAM" id="Phobius"/>
    </source>
</evidence>
<feature type="domain" description="Ig-like" evidence="4">
    <location>
        <begin position="139"/>
        <end position="211"/>
    </location>
</feature>
<dbReference type="GeneTree" id="ENSGT01010000222294"/>
<dbReference type="AlphaFoldDB" id="A0AAZ3NQX3"/>